<organism evidence="8 9">
    <name type="scientific">Buddleja alternifolia</name>
    <dbReference type="NCBI Taxonomy" id="168488"/>
    <lineage>
        <taxon>Eukaryota</taxon>
        <taxon>Viridiplantae</taxon>
        <taxon>Streptophyta</taxon>
        <taxon>Embryophyta</taxon>
        <taxon>Tracheophyta</taxon>
        <taxon>Spermatophyta</taxon>
        <taxon>Magnoliopsida</taxon>
        <taxon>eudicotyledons</taxon>
        <taxon>Gunneridae</taxon>
        <taxon>Pentapetalae</taxon>
        <taxon>asterids</taxon>
        <taxon>lamiids</taxon>
        <taxon>Lamiales</taxon>
        <taxon>Scrophulariaceae</taxon>
        <taxon>Buddlejeae</taxon>
        <taxon>Buddleja</taxon>
    </lineage>
</organism>
<dbReference type="GO" id="GO:0005768">
    <property type="term" value="C:endosome"/>
    <property type="evidence" value="ECO:0007669"/>
    <property type="project" value="TreeGrafter"/>
</dbReference>
<gene>
    <name evidence="8" type="ORF">BUALT_Bualt08G0114100</name>
</gene>
<keyword evidence="7" id="KW-0808">Transferase</keyword>
<comment type="subcellular location">
    <subcellularLocation>
        <location evidence="6">Endomembrane system</location>
        <topology evidence="6">Single-pass membrane protein</topology>
    </subcellularLocation>
    <subcellularLocation>
        <location evidence="1 7">Membrane</location>
        <topology evidence="1 7">Single-pass type II membrane protein</topology>
    </subcellularLocation>
</comment>
<dbReference type="GO" id="GO:0005802">
    <property type="term" value="C:trans-Golgi network"/>
    <property type="evidence" value="ECO:0007669"/>
    <property type="project" value="TreeGrafter"/>
</dbReference>
<keyword evidence="3 7" id="KW-0489">Methyltransferase</keyword>
<dbReference type="PANTHER" id="PTHR10108:SF1144">
    <property type="entry name" value="METHYLTRANSFERASE PMT10-RELATED"/>
    <property type="match status" value="1"/>
</dbReference>
<dbReference type="InterPro" id="IPR029063">
    <property type="entry name" value="SAM-dependent_MTases_sf"/>
</dbReference>
<comment type="similarity">
    <text evidence="2 7">Belongs to the methyltransferase superfamily.</text>
</comment>
<proteinExistence type="inferred from homology"/>
<keyword evidence="4 7" id="KW-0812">Transmembrane</keyword>
<dbReference type="GO" id="GO:0032259">
    <property type="term" value="P:methylation"/>
    <property type="evidence" value="ECO:0007669"/>
    <property type="project" value="UniProtKB-KW"/>
</dbReference>
<dbReference type="PANTHER" id="PTHR10108">
    <property type="entry name" value="SAM-DEPENDENT METHYLTRANSFERASE"/>
    <property type="match status" value="1"/>
</dbReference>
<evidence type="ECO:0000313" key="8">
    <source>
        <dbReference type="EMBL" id="KAG8378210.1"/>
    </source>
</evidence>
<dbReference type="Proteomes" id="UP000826271">
    <property type="component" value="Unassembled WGS sequence"/>
</dbReference>
<dbReference type="InterPro" id="IPR004159">
    <property type="entry name" value="Put_SAM_MeTrfase"/>
</dbReference>
<protein>
    <recommendedName>
        <fullName evidence="7">Methyltransferase</fullName>
        <ecNumber evidence="7">2.1.1.-</ecNumber>
    </recommendedName>
</protein>
<evidence type="ECO:0000313" key="9">
    <source>
        <dbReference type="Proteomes" id="UP000826271"/>
    </source>
</evidence>
<evidence type="ECO:0000256" key="6">
    <source>
        <dbReference type="ARBA" id="ARBA00037847"/>
    </source>
</evidence>
<dbReference type="GO" id="GO:0008168">
    <property type="term" value="F:methyltransferase activity"/>
    <property type="evidence" value="ECO:0007669"/>
    <property type="project" value="UniProtKB-UniRule"/>
</dbReference>
<dbReference type="Gene3D" id="3.40.50.150">
    <property type="entry name" value="Vaccinia Virus protein VP39"/>
    <property type="match status" value="1"/>
</dbReference>
<keyword evidence="4 7" id="KW-0735">Signal-anchor</keyword>
<dbReference type="AlphaFoldDB" id="A0AAV6XGL1"/>
<sequence>MKAMFASSSSTFIKITAFSLLSFSLFFLFKRFSFYPTTTTQNHHLSFFNSTATITHFAPPPPPPPAAVAAAVVERTGIINEMGFMTDDFIVGEFDEGLIQSVVVNVNSSSNEKEKSENDVTKVVKFERFRVCDESMMDYIPCLDNVEAISRFKSSEKGEKYERHCPENGKGLDCLVPWPKGYKLRIPWPKSRDQVWFDNVPHTHLVDDNRDQNRISRKDNKFIFPGGGADRYLDQISKMVPEIAFGLHTRVALDIGSGIASFGAYLMERNVTTLSIAPKNVHENHIQIALERGVPAMIAAFRTRRLPYPSQAFDLIHCSKCRVSWTSDDGILLLEANRMLRAGGYFVLAEQPGYKHEDKLLEQWKEMEDLTGKLCWELVKKEGYIAIWQKPHNNSCYLNRDPAVKPSLCETNDSPDDIWNVNLKACITRLPENGYGGNITKWPARLHSPPDRLFSIQMDAYSSRRELYKADSKYLNDIVSGYIGAFHVRDMNLRNVMDMKAGYGGFAAALIDLKIDCWVMNVVPVSGSNTLPVIYDRGLIGVMHDWCKPFDTYPRTYDLLNAAGLFSVEQRRCNISNIMLEMDRILRPGGRVYIRDTTAVIDQLQEIAKAMGWVTFMFDSGEGPHSNWKLLTCEKRL</sequence>
<accession>A0AAV6XGL1</accession>
<dbReference type="EC" id="2.1.1.-" evidence="7"/>
<keyword evidence="9" id="KW-1185">Reference proteome</keyword>
<reference evidence="8" key="1">
    <citation type="submission" date="2019-10" db="EMBL/GenBank/DDBJ databases">
        <authorList>
            <person name="Zhang R."/>
            <person name="Pan Y."/>
            <person name="Wang J."/>
            <person name="Ma R."/>
            <person name="Yu S."/>
        </authorList>
    </citation>
    <scope>NUCLEOTIDE SEQUENCE</scope>
    <source>
        <strain evidence="8">LA-IB0</strain>
        <tissue evidence="8">Leaf</tissue>
    </source>
</reference>
<dbReference type="EMBL" id="WHWC01000008">
    <property type="protein sequence ID" value="KAG8378210.1"/>
    <property type="molecule type" value="Genomic_DNA"/>
</dbReference>
<comment type="caution">
    <text evidence="8">The sequence shown here is derived from an EMBL/GenBank/DDBJ whole genome shotgun (WGS) entry which is preliminary data.</text>
</comment>
<dbReference type="GO" id="GO:0016020">
    <property type="term" value="C:membrane"/>
    <property type="evidence" value="ECO:0007669"/>
    <property type="project" value="UniProtKB-SubCell"/>
</dbReference>
<keyword evidence="5 7" id="KW-0325">Glycoprotein</keyword>
<evidence type="ECO:0000256" key="3">
    <source>
        <dbReference type="ARBA" id="ARBA00022603"/>
    </source>
</evidence>
<evidence type="ECO:0000256" key="2">
    <source>
        <dbReference type="ARBA" id="ARBA00008361"/>
    </source>
</evidence>
<name>A0AAV6XGL1_9LAMI</name>
<dbReference type="SUPFAM" id="SSF53335">
    <property type="entry name" value="S-adenosyl-L-methionine-dependent methyltransferases"/>
    <property type="match status" value="2"/>
</dbReference>
<evidence type="ECO:0000256" key="5">
    <source>
        <dbReference type="ARBA" id="ARBA00023180"/>
    </source>
</evidence>
<evidence type="ECO:0000256" key="1">
    <source>
        <dbReference type="ARBA" id="ARBA00004606"/>
    </source>
</evidence>
<evidence type="ECO:0000256" key="4">
    <source>
        <dbReference type="ARBA" id="ARBA00022968"/>
    </source>
</evidence>
<evidence type="ECO:0000256" key="7">
    <source>
        <dbReference type="RuleBase" id="RU366043"/>
    </source>
</evidence>
<dbReference type="Pfam" id="PF03141">
    <property type="entry name" value="Methyltransf_29"/>
    <property type="match status" value="1"/>
</dbReference>